<reference evidence="2 3" key="1">
    <citation type="journal article" date="2016" name="Nat. Commun.">
        <title>Thousands of microbial genomes shed light on interconnected biogeochemical processes in an aquifer system.</title>
        <authorList>
            <person name="Anantharaman K."/>
            <person name="Brown C.T."/>
            <person name="Hug L.A."/>
            <person name="Sharon I."/>
            <person name="Castelle C.J."/>
            <person name="Probst A.J."/>
            <person name="Thomas B.C."/>
            <person name="Singh A."/>
            <person name="Wilkins M.J."/>
            <person name="Karaoz U."/>
            <person name="Brodie E.L."/>
            <person name="Williams K.H."/>
            <person name="Hubbard S.S."/>
            <person name="Banfield J.F."/>
        </authorList>
    </citation>
    <scope>NUCLEOTIDE SEQUENCE [LARGE SCALE GENOMIC DNA]</scope>
</reference>
<keyword evidence="1" id="KW-0812">Transmembrane</keyword>
<feature type="transmembrane region" description="Helical" evidence="1">
    <location>
        <begin position="120"/>
        <end position="142"/>
    </location>
</feature>
<dbReference type="Pfam" id="PF16949">
    <property type="entry name" value="ABC_tran_2"/>
    <property type="match status" value="1"/>
</dbReference>
<feature type="transmembrane region" description="Helical" evidence="1">
    <location>
        <begin position="27"/>
        <end position="47"/>
    </location>
</feature>
<evidence type="ECO:0000313" key="2">
    <source>
        <dbReference type="EMBL" id="OGF14097.1"/>
    </source>
</evidence>
<dbReference type="InterPro" id="IPR031599">
    <property type="entry name" value="ABC_tran_2"/>
</dbReference>
<dbReference type="AlphaFoldDB" id="A0A1F5RHS3"/>
<feature type="transmembrane region" description="Helical" evidence="1">
    <location>
        <begin position="478"/>
        <end position="503"/>
    </location>
</feature>
<protein>
    <submittedName>
        <fullName evidence="2">Uncharacterized protein</fullName>
    </submittedName>
</protein>
<dbReference type="Proteomes" id="UP000177230">
    <property type="component" value="Unassembled WGS sequence"/>
</dbReference>
<feature type="transmembrane region" description="Helical" evidence="1">
    <location>
        <begin position="523"/>
        <end position="542"/>
    </location>
</feature>
<evidence type="ECO:0000313" key="3">
    <source>
        <dbReference type="Proteomes" id="UP000177230"/>
    </source>
</evidence>
<feature type="transmembrane region" description="Helical" evidence="1">
    <location>
        <begin position="261"/>
        <end position="279"/>
    </location>
</feature>
<feature type="transmembrane region" description="Helical" evidence="1">
    <location>
        <begin position="187"/>
        <end position="205"/>
    </location>
</feature>
<evidence type="ECO:0000256" key="1">
    <source>
        <dbReference type="SAM" id="Phobius"/>
    </source>
</evidence>
<feature type="transmembrane region" description="Helical" evidence="1">
    <location>
        <begin position="148"/>
        <end position="175"/>
    </location>
</feature>
<feature type="transmembrane region" description="Helical" evidence="1">
    <location>
        <begin position="358"/>
        <end position="376"/>
    </location>
</feature>
<feature type="transmembrane region" description="Helical" evidence="1">
    <location>
        <begin position="329"/>
        <end position="346"/>
    </location>
</feature>
<proteinExistence type="predicted"/>
<gene>
    <name evidence="2" type="ORF">A2024_06090</name>
</gene>
<feature type="transmembrane region" description="Helical" evidence="1">
    <location>
        <begin position="67"/>
        <end position="87"/>
    </location>
</feature>
<feature type="transmembrane region" description="Helical" evidence="1">
    <location>
        <begin position="442"/>
        <end position="466"/>
    </location>
</feature>
<dbReference type="EMBL" id="MFFM01000009">
    <property type="protein sequence ID" value="OGF14097.1"/>
    <property type="molecule type" value="Genomic_DNA"/>
</dbReference>
<keyword evidence="1" id="KW-1133">Transmembrane helix</keyword>
<comment type="caution">
    <text evidence="2">The sequence shown here is derived from an EMBL/GenBank/DDBJ whole genome shotgun (WGS) entry which is preliminary data.</text>
</comment>
<organism evidence="2 3">
    <name type="scientific">Candidatus Edwardsbacteria bacterium GWF2_54_11</name>
    <dbReference type="NCBI Taxonomy" id="1817851"/>
    <lineage>
        <taxon>Bacteria</taxon>
        <taxon>Candidatus Edwardsiibacteriota</taxon>
    </lineage>
</organism>
<sequence>MNLPLYISRQNLRGSFRKLLEPRPGKLLQLASYLFALTLFLAGGYLLFHRLFAYLLALEDIGRSLLFRLLSSSFLTFFIMLFLSNLITSLSTLFRSREVDFLLSTPLPSRALFEYSFYKTFFYSSWATLILGLPLTVALLATLKAGPWGILLGLALLPPFVAIPAALAVSLLLVAVRVFPRLSLRHLLAGLLAFLALASWTFFAFARPQGLSISQINTMPELESYMSSLAVVTSPLLPSTWITEGLMAGVGGGISTALGRLWLLAITALFLTSLCYYLSQRFYLNSLTTRVTGSQMESYGSNRRLTSWWARKFPIAAKDSLLFLRDPTQWAQGLIFISLLVIYLGSLRRYPMFFTFPMWKVVITFINFAFAGYILATLSVRFVFPVISLEGPTLWFIKSSPIKGYRLFAEKAFVSIIVALVLTETLSLISNQLLHTMPGLKVISHISLGLMCLVLTSLTLGLGAMIPDFKERNPSKIASGLGGLLAALAGLAYVALSIVVLAWPAYLFALNQWRSRVNYGQALVISFGIFLLLSGIAMYLPLRFGLKKIKEMQV</sequence>
<accession>A0A1F5RHS3</accession>
<name>A0A1F5RHS3_9BACT</name>
<feature type="transmembrane region" description="Helical" evidence="1">
    <location>
        <begin position="412"/>
        <end position="430"/>
    </location>
</feature>
<keyword evidence="1" id="KW-0472">Membrane</keyword>